<proteinExistence type="predicted"/>
<dbReference type="Gene3D" id="1.25.40.20">
    <property type="entry name" value="Ankyrin repeat-containing domain"/>
    <property type="match status" value="3"/>
</dbReference>
<feature type="repeat" description="ANK" evidence="3">
    <location>
        <begin position="802"/>
        <end position="826"/>
    </location>
</feature>
<evidence type="ECO:0000256" key="2">
    <source>
        <dbReference type="ARBA" id="ARBA00023043"/>
    </source>
</evidence>
<evidence type="ECO:0000256" key="1">
    <source>
        <dbReference type="ARBA" id="ARBA00022737"/>
    </source>
</evidence>
<dbReference type="EMBL" id="BDHI01000002">
    <property type="protein sequence ID" value="GCB20036.1"/>
    <property type="molecule type" value="Genomic_DNA"/>
</dbReference>
<evidence type="ECO:0000259" key="5">
    <source>
        <dbReference type="PROSITE" id="PS50011"/>
    </source>
</evidence>
<evidence type="ECO:0000313" key="7">
    <source>
        <dbReference type="Proteomes" id="UP000286921"/>
    </source>
</evidence>
<dbReference type="SMART" id="SM00248">
    <property type="entry name" value="ANK"/>
    <property type="match status" value="6"/>
</dbReference>
<keyword evidence="1" id="KW-0677">Repeat</keyword>
<accession>A0A401KLH9</accession>
<dbReference type="InterPro" id="IPR051165">
    <property type="entry name" value="Multifunctional_ANK_Repeat"/>
</dbReference>
<dbReference type="Proteomes" id="UP000286921">
    <property type="component" value="Unassembled WGS sequence"/>
</dbReference>
<dbReference type="GO" id="GO:0005524">
    <property type="term" value="F:ATP binding"/>
    <property type="evidence" value="ECO:0007669"/>
    <property type="project" value="InterPro"/>
</dbReference>
<organism evidence="6 7">
    <name type="scientific">Aspergillus awamori</name>
    <name type="common">Black koji mold</name>
    <dbReference type="NCBI Taxonomy" id="105351"/>
    <lineage>
        <taxon>Eukaryota</taxon>
        <taxon>Fungi</taxon>
        <taxon>Dikarya</taxon>
        <taxon>Ascomycota</taxon>
        <taxon>Pezizomycotina</taxon>
        <taxon>Eurotiomycetes</taxon>
        <taxon>Eurotiomycetidae</taxon>
        <taxon>Eurotiales</taxon>
        <taxon>Aspergillaceae</taxon>
        <taxon>Aspergillus</taxon>
    </lineage>
</organism>
<sequence>MATNERPQVLLLSLAYLDYLDEIYASLFDRLLEVATLRRAREVLAKIKAYIENGGLVIAGLHFPNFSPKDKFRRFFRSFGLPWSDGDYHRTTFQLNPSGLLPERIEASSLPEPYSMKVLHIKDAGSQEKLYVPIEGALTQSHVFPPMRVDETQAAVKIISTLARDPAANGFNLLQPPPRISGDSVSTSGSVSDDAALLQEALDTLDEDPVDDLDPLDLDLDDSGASISLDDLLDNTSEPPDLDPLSLVDGEETYDGHSSSSTDLLEEKVTAIRNGENPLMTSVSDFTSILSRTGIHGPRHLQTYNLKRRAVKIGSGGQFTVYKEIPGRFFGNEGLVIKRVKVFLSREGSGSFASGSDYRNRLRSLELEVLALSNPYLRNHRNIAKLVAWGYDYPYPDTPVPVLFVEEALMTLTDLLKIDNERLLGPQPLDVKYQVLLDAVSGLEALHRLHIVHGDVKPDNILIYKDTAGSDNVPLCAKISDFGVCVDLESPEDKLTIDSYYGTEDWRAPEASDLSRWEGAAFDPEVMFRFDSYSLGLLILSTFINRGEPVKLKSPGEEPIEVALFMLREDPSITGPLRMQIGKALRQLLATDPWKRSLASPELLKFDSPAFSSWLAVAQDTRKVTANVGIIDPAHNQGPRFWYRLDPSLLADLEQQFAESQSDQSLRHAGDVLLGMAQCITGAKPSYLERLLTYITEAARSGYSPARAVYAQVMHAHGQMPAFDEQTLGKWLLQAVSEGYFFERPSSKVTKEQLQAARQRYRDAGGFCADPFTRKPTILDIAHDRNRAEEWLTADKRFVDIDGNTLLHVAAALGSIEVVRWLVENSKMPVDVPNDNGETPLYKACQAGQTDTVHYLLDHGAAASITTRRDKLTPLHWLFMFPESSTSAIATRFVKEGGADVNALMVPERTEEGAYAARRNFMAHYPFELPMGTPFHWAAFARSIPSMDVLLELGADINATYHNSDTATTALGLASWYGDLEVVRFLLSKGANGKAKDARGRNMLHLMTFHQPEYHGPLRQAWHYWIRHGSWDTHLQQMTDLVASLTLAGANIEDRDEVYPRTTAVVRAAEDGVWNGGALCALINAGADVDSPRGTSKDTVLHQWARITGPRLAYTDSYLYVLQEIVSGMACLDIRNDYVQETPLHLLVTIYHSEEEFRSACDIFFAHDPPPDVNLGDRQGLTPLLIAADTNQITQDPEQRAIYLISKGADLGARTRENKDVFCLLANNKTLSDQQSHDIICRLLTHMATLEGCSIAQVYKKHYLPQRGALLTLGTAAMAGRVRTTTLLLDVGLDEVINNVVNPKGPATVLDNTISSAEQSRHMHLDLLAAYSPGAPRARALASQTVYDPRQGPPVRAAEAYWGLPEVLQLLRGRGAKRACELVPSSHPSHVTLDHPDVWDITHMYWVGFTPETQINRERWEVVYQLSRFPSIGWRETIIDSLRDMYESDTWWPDLAMLEASINVINKHEKNLASDLVPTLPTAPSDTHTEVIDVELLRQMLRMLVTVRHGEDDVQKTDDMGDASTAMSRWIKIREGQKYDRSPTSSEALMIPEVKLVWEGTEGTGFRLGPKRVRQVD</sequence>
<dbReference type="PROSITE" id="PS50297">
    <property type="entry name" value="ANK_REP_REGION"/>
    <property type="match status" value="3"/>
</dbReference>
<dbReference type="InterPro" id="IPR036770">
    <property type="entry name" value="Ankyrin_rpt-contain_sf"/>
</dbReference>
<feature type="compositionally biased region" description="Low complexity" evidence="4">
    <location>
        <begin position="181"/>
        <end position="192"/>
    </location>
</feature>
<protein>
    <submittedName>
        <fullName evidence="6">Ankyrin-2</fullName>
    </submittedName>
</protein>
<dbReference type="InterPro" id="IPR008271">
    <property type="entry name" value="Ser/Thr_kinase_AS"/>
</dbReference>
<dbReference type="GO" id="GO:0004672">
    <property type="term" value="F:protein kinase activity"/>
    <property type="evidence" value="ECO:0007669"/>
    <property type="project" value="InterPro"/>
</dbReference>
<dbReference type="InterPro" id="IPR002110">
    <property type="entry name" value="Ankyrin_rpt"/>
</dbReference>
<dbReference type="InterPro" id="IPR000719">
    <property type="entry name" value="Prot_kinase_dom"/>
</dbReference>
<keyword evidence="7" id="KW-1185">Reference proteome</keyword>
<dbReference type="SUPFAM" id="SSF48403">
    <property type="entry name" value="Ankyrin repeat"/>
    <property type="match status" value="2"/>
</dbReference>
<name>A0A401KLH9_ASPAW</name>
<dbReference type="PROSITE" id="PS00108">
    <property type="entry name" value="PROTEIN_KINASE_ST"/>
    <property type="match status" value="1"/>
</dbReference>
<reference evidence="6 7" key="1">
    <citation type="submission" date="2016-09" db="EMBL/GenBank/DDBJ databases">
        <title>Aspergillus awamori IFM 58123T.</title>
        <authorList>
            <person name="Kusuya Y."/>
            <person name="Shimizu M."/>
            <person name="Takahashi H."/>
            <person name="Yaguchi T."/>
        </authorList>
    </citation>
    <scope>NUCLEOTIDE SEQUENCE [LARGE SCALE GENOMIC DNA]</scope>
    <source>
        <strain evidence="6 7">IFM 58123</strain>
    </source>
</reference>
<dbReference type="Gene3D" id="1.10.510.10">
    <property type="entry name" value="Transferase(Phosphotransferase) domain 1"/>
    <property type="match status" value="1"/>
</dbReference>
<gene>
    <name evidence="6" type="ORF">AAWM_02921</name>
</gene>
<dbReference type="PANTHER" id="PTHR24123">
    <property type="entry name" value="ANKYRIN REPEAT-CONTAINING"/>
    <property type="match status" value="1"/>
</dbReference>
<keyword evidence="2 3" id="KW-0040">ANK repeat</keyword>
<evidence type="ECO:0000256" key="4">
    <source>
        <dbReference type="SAM" id="MobiDB-lite"/>
    </source>
</evidence>
<dbReference type="STRING" id="105351.A0A401KLH9"/>
<dbReference type="PRINTS" id="PR01415">
    <property type="entry name" value="ANKYRIN"/>
</dbReference>
<dbReference type="InterPro" id="IPR011009">
    <property type="entry name" value="Kinase-like_dom_sf"/>
</dbReference>
<dbReference type="SMART" id="SM00220">
    <property type="entry name" value="S_TKc"/>
    <property type="match status" value="1"/>
</dbReference>
<evidence type="ECO:0000256" key="3">
    <source>
        <dbReference type="PROSITE-ProRule" id="PRU00023"/>
    </source>
</evidence>
<dbReference type="SUPFAM" id="SSF56112">
    <property type="entry name" value="Protein kinase-like (PK-like)"/>
    <property type="match status" value="1"/>
</dbReference>
<evidence type="ECO:0000313" key="6">
    <source>
        <dbReference type="EMBL" id="GCB20036.1"/>
    </source>
</evidence>
<dbReference type="Pfam" id="PF12796">
    <property type="entry name" value="Ank_2"/>
    <property type="match status" value="2"/>
</dbReference>
<dbReference type="Pfam" id="PF00069">
    <property type="entry name" value="Pkinase"/>
    <property type="match status" value="1"/>
</dbReference>
<feature type="repeat" description="ANK" evidence="3">
    <location>
        <begin position="1179"/>
        <end position="1216"/>
    </location>
</feature>
<dbReference type="PROSITE" id="PS50011">
    <property type="entry name" value="PROTEIN_KINASE_DOM"/>
    <property type="match status" value="1"/>
</dbReference>
<feature type="repeat" description="ANK" evidence="3">
    <location>
        <begin position="966"/>
        <end position="998"/>
    </location>
</feature>
<dbReference type="PROSITE" id="PS50088">
    <property type="entry name" value="ANK_REPEAT"/>
    <property type="match status" value="5"/>
</dbReference>
<dbReference type="PANTHER" id="PTHR24123:SF33">
    <property type="entry name" value="PROTEIN HOS4"/>
    <property type="match status" value="1"/>
</dbReference>
<feature type="repeat" description="ANK" evidence="3">
    <location>
        <begin position="836"/>
        <end position="868"/>
    </location>
</feature>
<feature type="repeat" description="ANK" evidence="3">
    <location>
        <begin position="930"/>
        <end position="962"/>
    </location>
</feature>
<comment type="caution">
    <text evidence="6">The sequence shown here is derived from an EMBL/GenBank/DDBJ whole genome shotgun (WGS) entry which is preliminary data.</text>
</comment>
<feature type="domain" description="Protein kinase" evidence="5">
    <location>
        <begin position="307"/>
        <end position="611"/>
    </location>
</feature>
<feature type="region of interest" description="Disordered" evidence="4">
    <location>
        <begin position="173"/>
        <end position="192"/>
    </location>
</feature>